<dbReference type="OrthoDB" id="7863443at2"/>
<comment type="caution">
    <text evidence="4">The sequence shown here is derived from an EMBL/GenBank/DDBJ whole genome shotgun (WGS) entry which is preliminary data.</text>
</comment>
<keyword evidence="2" id="KW-1133">Transmembrane helix</keyword>
<evidence type="ECO:0000256" key="2">
    <source>
        <dbReference type="SAM" id="Phobius"/>
    </source>
</evidence>
<keyword evidence="5" id="KW-1185">Reference proteome</keyword>
<keyword evidence="2" id="KW-0472">Membrane</keyword>
<dbReference type="EMBL" id="NTHN02000002">
    <property type="protein sequence ID" value="MCT4369044.1"/>
    <property type="molecule type" value="Genomic_DNA"/>
</dbReference>
<reference evidence="5" key="2">
    <citation type="submission" date="2023-07" db="EMBL/GenBank/DDBJ databases">
        <title>Yangia mangrovi SAOS 153D genome.</title>
        <authorList>
            <person name="Verma A."/>
            <person name="Pal Y."/>
            <person name="Sundharam S."/>
            <person name="Bisht B."/>
            <person name="Srinivasan K."/>
        </authorList>
    </citation>
    <scope>NUCLEOTIDE SEQUENCE [LARGE SCALE GENOMIC DNA]</scope>
    <source>
        <strain evidence="5">SAOS 153D</strain>
    </source>
</reference>
<evidence type="ECO:0000313" key="4">
    <source>
        <dbReference type="EMBL" id="PBD18105.1"/>
    </source>
</evidence>
<gene>
    <name evidence="3" type="ORF">CLG85_001290</name>
    <name evidence="4" type="ORF">CLG85_16570</name>
</gene>
<accession>A0A2A3JSC1</accession>
<dbReference type="Proteomes" id="UP000217448">
    <property type="component" value="Unassembled WGS sequence"/>
</dbReference>
<dbReference type="EMBL" id="NTHN01000279">
    <property type="protein sequence ID" value="PBD18105.1"/>
    <property type="molecule type" value="Genomic_DNA"/>
</dbReference>
<sequence>MVSQLRDAGLALHYILQRLAFIVVATVGVALVIWTAAAAAGLAPWLELDLSLGGQPIENAGLWVQCIFAGLALVLVSFLPNAAHVMALERSHRSFQIGMRDIARAYTMSHRADREGVFKLQSEFDSVRERIAYLRDHPDLAELEPSVLEVAAQMSHVSRDLARTYSDRNVQRAQDFLIARQQEVEDFNIRIDKAKAAAVEIRRWHERLELDEAIAQAQLARLVDELEDILPEILPEATVTMDAPAPEFAEEPRPERVVPLPRAAE</sequence>
<feature type="region of interest" description="Disordered" evidence="1">
    <location>
        <begin position="242"/>
        <end position="265"/>
    </location>
</feature>
<protein>
    <submittedName>
        <fullName evidence="4">DNA repair protein</fullName>
    </submittedName>
</protein>
<dbReference type="RefSeq" id="WP_095883251.1">
    <property type="nucleotide sequence ID" value="NZ_NTHN02000002.1"/>
</dbReference>
<dbReference type="AlphaFoldDB" id="A0A2A3JSC1"/>
<reference evidence="4" key="1">
    <citation type="submission" date="2017-09" db="EMBL/GenBank/DDBJ databases">
        <title>Yangia sp. SAOS 153D whole genome sequencing.</title>
        <authorList>
            <person name="Verma A."/>
            <person name="Krishnamurthi S."/>
        </authorList>
    </citation>
    <scope>NUCLEOTIDE SEQUENCE [LARGE SCALE GENOMIC DNA]</scope>
    <source>
        <strain evidence="4">SAOS 153D</strain>
    </source>
</reference>
<evidence type="ECO:0000256" key="1">
    <source>
        <dbReference type="SAM" id="MobiDB-lite"/>
    </source>
</evidence>
<evidence type="ECO:0000313" key="5">
    <source>
        <dbReference type="Proteomes" id="UP000217448"/>
    </source>
</evidence>
<keyword evidence="2" id="KW-0812">Transmembrane</keyword>
<reference evidence="3" key="3">
    <citation type="submission" date="2024-05" db="EMBL/GenBank/DDBJ databases">
        <title>Yangia mangrovi SAOS 153D genome.</title>
        <authorList>
            <person name="Verma A."/>
            <person name="Pal Y."/>
            <person name="Sundharam S."/>
            <person name="Bisht B."/>
            <person name="Srinivasan K."/>
        </authorList>
    </citation>
    <scope>NUCLEOTIDE SEQUENCE</scope>
    <source>
        <strain evidence="3">SAOS 153D</strain>
    </source>
</reference>
<feature type="transmembrane region" description="Helical" evidence="2">
    <location>
        <begin position="62"/>
        <end position="83"/>
    </location>
</feature>
<feature type="transmembrane region" description="Helical" evidence="2">
    <location>
        <begin position="20"/>
        <end position="42"/>
    </location>
</feature>
<evidence type="ECO:0000313" key="3">
    <source>
        <dbReference type="EMBL" id="MCT4369044.1"/>
    </source>
</evidence>
<proteinExistence type="predicted"/>
<name>A0A2A3JSC1_9RHOB</name>
<organism evidence="4">
    <name type="scientific">Alloyangia mangrovi</name>
    <dbReference type="NCBI Taxonomy" id="1779329"/>
    <lineage>
        <taxon>Bacteria</taxon>
        <taxon>Pseudomonadati</taxon>
        <taxon>Pseudomonadota</taxon>
        <taxon>Alphaproteobacteria</taxon>
        <taxon>Rhodobacterales</taxon>
        <taxon>Roseobacteraceae</taxon>
        <taxon>Alloyangia</taxon>
    </lineage>
</organism>